<gene>
    <name evidence="1" type="ORF">GCM10007315_07760</name>
</gene>
<proteinExistence type="predicted"/>
<evidence type="ECO:0000313" key="1">
    <source>
        <dbReference type="EMBL" id="GHC48228.1"/>
    </source>
</evidence>
<keyword evidence="2" id="KW-1185">Reference proteome</keyword>
<organism evidence="1 2">
    <name type="scientific">Neogemmobacter tilapiae</name>
    <dbReference type="NCBI Taxonomy" id="875041"/>
    <lineage>
        <taxon>Bacteria</taxon>
        <taxon>Pseudomonadati</taxon>
        <taxon>Pseudomonadota</taxon>
        <taxon>Alphaproteobacteria</taxon>
        <taxon>Rhodobacterales</taxon>
        <taxon>Paracoccaceae</taxon>
        <taxon>Neogemmobacter</taxon>
    </lineage>
</organism>
<dbReference type="Proteomes" id="UP000638981">
    <property type="component" value="Unassembled WGS sequence"/>
</dbReference>
<reference evidence="1" key="1">
    <citation type="journal article" date="2014" name="Int. J. Syst. Evol. Microbiol.">
        <title>Complete genome sequence of Corynebacterium casei LMG S-19264T (=DSM 44701T), isolated from a smear-ripened cheese.</title>
        <authorList>
            <consortium name="US DOE Joint Genome Institute (JGI-PGF)"/>
            <person name="Walter F."/>
            <person name="Albersmeier A."/>
            <person name="Kalinowski J."/>
            <person name="Ruckert C."/>
        </authorList>
    </citation>
    <scope>NUCLEOTIDE SEQUENCE</scope>
    <source>
        <strain evidence="1">KCTC 23310</strain>
    </source>
</reference>
<dbReference type="EMBL" id="BMYJ01000002">
    <property type="protein sequence ID" value="GHC48228.1"/>
    <property type="molecule type" value="Genomic_DNA"/>
</dbReference>
<dbReference type="RefSeq" id="WP_189410308.1">
    <property type="nucleotide sequence ID" value="NZ_BMYJ01000002.1"/>
</dbReference>
<evidence type="ECO:0008006" key="3">
    <source>
        <dbReference type="Google" id="ProtNLM"/>
    </source>
</evidence>
<comment type="caution">
    <text evidence="1">The sequence shown here is derived from an EMBL/GenBank/DDBJ whole genome shotgun (WGS) entry which is preliminary data.</text>
</comment>
<dbReference type="InterPro" id="IPR027266">
    <property type="entry name" value="TrmE/GcvT-like"/>
</dbReference>
<protein>
    <recommendedName>
        <fullName evidence="3">Sarcosine oxidase subunit gamma</fullName>
    </recommendedName>
</protein>
<name>A0A918TH64_9RHOB</name>
<dbReference type="Gene3D" id="3.30.1360.120">
    <property type="entry name" value="Probable tRNA modification gtpase trme, domain 1"/>
    <property type="match status" value="1"/>
</dbReference>
<sequence>MPNLIAKSALFGQAPLTLGGVTLAEAPLGEMFSVAGQGKALDKALGKLGLVMPAPNSCAVGTGGVIVWTGRDQAFLLGDGSTLAEVAAVTDQSDGWAHLTLEGDFVAVLARLVPVDLRGFGVGQALRVGLGHMQAVIFCTAAARADLLVFRSMARTAWDEIAHAMQHLAARRVVGL</sequence>
<reference evidence="1" key="2">
    <citation type="submission" date="2020-09" db="EMBL/GenBank/DDBJ databases">
        <authorList>
            <person name="Sun Q."/>
            <person name="Kim S."/>
        </authorList>
    </citation>
    <scope>NUCLEOTIDE SEQUENCE</scope>
    <source>
        <strain evidence="1">KCTC 23310</strain>
    </source>
</reference>
<evidence type="ECO:0000313" key="2">
    <source>
        <dbReference type="Proteomes" id="UP000638981"/>
    </source>
</evidence>
<accession>A0A918TH64</accession>
<dbReference type="SUPFAM" id="SSF103025">
    <property type="entry name" value="Folate-binding domain"/>
    <property type="match status" value="1"/>
</dbReference>
<dbReference type="AlphaFoldDB" id="A0A918TH64"/>